<sequence>MKIGHYPTGKDEVEEGCVGAGTGMSCLGFKGGIGTSSRMTNINGVPYTLGVLVLSNYGQKEDIYFPDSIKFYILILVQRNCQMGLMIER</sequence>
<dbReference type="PANTHER" id="PTHR36512:SF3">
    <property type="entry name" value="BLR5678 PROTEIN"/>
    <property type="match status" value="1"/>
</dbReference>
<accession>A0ABV6NG64</accession>
<gene>
    <name evidence="2" type="ORF">ACFFH4_11945</name>
</gene>
<reference evidence="2 3" key="1">
    <citation type="submission" date="2024-09" db="EMBL/GenBank/DDBJ databases">
        <authorList>
            <person name="Sun Q."/>
            <person name="Mori K."/>
        </authorList>
    </citation>
    <scope>NUCLEOTIDE SEQUENCE [LARGE SCALE GENOMIC DNA]</scope>
    <source>
        <strain evidence="2 3">NCAIM B.02301</strain>
    </source>
</reference>
<dbReference type="PROSITE" id="PS51257">
    <property type="entry name" value="PROKAR_LIPOPROTEIN"/>
    <property type="match status" value="1"/>
</dbReference>
<dbReference type="EMBL" id="JBHLTR010000017">
    <property type="protein sequence ID" value="MFC0559760.1"/>
    <property type="molecule type" value="Genomic_DNA"/>
</dbReference>
<comment type="caution">
    <text evidence="2">The sequence shown here is derived from an EMBL/GenBank/DDBJ whole genome shotgun (WGS) entry which is preliminary data.</text>
</comment>
<dbReference type="RefSeq" id="WP_390186491.1">
    <property type="nucleotide sequence ID" value="NZ_JAQQWT010000002.1"/>
</dbReference>
<dbReference type="Proteomes" id="UP001589833">
    <property type="component" value="Unassembled WGS sequence"/>
</dbReference>
<evidence type="ECO:0000256" key="1">
    <source>
        <dbReference type="ARBA" id="ARBA00007068"/>
    </source>
</evidence>
<organism evidence="2 3">
    <name type="scientific">Halalkalibacter alkalisediminis</name>
    <dbReference type="NCBI Taxonomy" id="935616"/>
    <lineage>
        <taxon>Bacteria</taxon>
        <taxon>Bacillati</taxon>
        <taxon>Bacillota</taxon>
        <taxon>Bacilli</taxon>
        <taxon>Bacillales</taxon>
        <taxon>Bacillaceae</taxon>
        <taxon>Halalkalibacter</taxon>
    </lineage>
</organism>
<evidence type="ECO:0000313" key="2">
    <source>
        <dbReference type="EMBL" id="MFC0559760.1"/>
    </source>
</evidence>
<protein>
    <submittedName>
        <fullName evidence="2">P1 family peptidase</fullName>
    </submittedName>
</protein>
<dbReference type="SUPFAM" id="SSF56266">
    <property type="entry name" value="DmpA/ArgJ-like"/>
    <property type="match status" value="1"/>
</dbReference>
<dbReference type="InterPro" id="IPR005321">
    <property type="entry name" value="Peptidase_S58_DmpA"/>
</dbReference>
<keyword evidence="3" id="KW-1185">Reference proteome</keyword>
<dbReference type="Gene3D" id="3.60.70.12">
    <property type="entry name" value="L-amino peptidase D-ALA esterase/amidase"/>
    <property type="match status" value="1"/>
</dbReference>
<evidence type="ECO:0000313" key="3">
    <source>
        <dbReference type="Proteomes" id="UP001589833"/>
    </source>
</evidence>
<dbReference type="InterPro" id="IPR016117">
    <property type="entry name" value="ArgJ-like_dom_sf"/>
</dbReference>
<dbReference type="Pfam" id="PF03576">
    <property type="entry name" value="Peptidase_S58"/>
    <property type="match status" value="1"/>
</dbReference>
<dbReference type="PANTHER" id="PTHR36512">
    <property type="entry name" value="D-AMINOPEPTIDASE"/>
    <property type="match status" value="1"/>
</dbReference>
<proteinExistence type="inferred from homology"/>
<comment type="similarity">
    <text evidence="1">Belongs to the peptidase S58 family.</text>
</comment>
<name>A0ABV6NG64_9BACI</name>